<feature type="domain" description="PilB3-like C-terminal" evidence="4">
    <location>
        <begin position="526"/>
        <end position="598"/>
    </location>
</feature>
<evidence type="ECO:0000259" key="3">
    <source>
        <dbReference type="Pfam" id="PF00437"/>
    </source>
</evidence>
<comment type="similarity">
    <text evidence="1">Belongs to the GSP E family.</text>
</comment>
<dbReference type="Gene3D" id="3.40.50.300">
    <property type="entry name" value="P-loop containing nucleotide triphosphate hydrolases"/>
    <property type="match status" value="1"/>
</dbReference>
<dbReference type="Proteomes" id="UP001430377">
    <property type="component" value="Unassembled WGS sequence"/>
</dbReference>
<dbReference type="Pfam" id="PF23989">
    <property type="entry name" value="PilB3_C"/>
    <property type="match status" value="1"/>
</dbReference>
<organism evidence="6 7">
    <name type="scientific">Haloarcula rubra</name>
    <dbReference type="NCBI Taxonomy" id="2487747"/>
    <lineage>
        <taxon>Archaea</taxon>
        <taxon>Methanobacteriati</taxon>
        <taxon>Methanobacteriota</taxon>
        <taxon>Stenosarchaea group</taxon>
        <taxon>Halobacteria</taxon>
        <taxon>Halobacteriales</taxon>
        <taxon>Haloarculaceae</taxon>
        <taxon>Haloarcula</taxon>
    </lineage>
</organism>
<name>A0AAW4PSK7_9EURY</name>
<dbReference type="EMBL" id="RKLR01000004">
    <property type="protein sequence ID" value="MBX0323973.1"/>
    <property type="molecule type" value="Genomic_DNA"/>
</dbReference>
<evidence type="ECO:0000313" key="7">
    <source>
        <dbReference type="Proteomes" id="UP001430377"/>
    </source>
</evidence>
<feature type="domain" description="PilB3-like N-terminal" evidence="5">
    <location>
        <begin position="102"/>
        <end position="146"/>
    </location>
</feature>
<proteinExistence type="inferred from homology"/>
<feature type="compositionally biased region" description="Low complexity" evidence="2">
    <location>
        <begin position="18"/>
        <end position="27"/>
    </location>
</feature>
<gene>
    <name evidence="6" type="ORF">EGH21_13120</name>
</gene>
<dbReference type="Pfam" id="PF00437">
    <property type="entry name" value="T2SSE"/>
    <property type="match status" value="1"/>
</dbReference>
<dbReference type="InterPro" id="IPR056571">
    <property type="entry name" value="PilB3-like_C"/>
</dbReference>
<dbReference type="SUPFAM" id="SSF52540">
    <property type="entry name" value="P-loop containing nucleoside triphosphate hydrolases"/>
    <property type="match status" value="1"/>
</dbReference>
<reference evidence="6 7" key="1">
    <citation type="submission" date="2021-06" db="EMBL/GenBank/DDBJ databases">
        <title>Halomicroarcula sp. a new haloarchaeum isolated from saline soil.</title>
        <authorList>
            <person name="Duran-Viseras A."/>
            <person name="Sanchez-Porro C."/>
            <person name="Ventosa A."/>
        </authorList>
    </citation>
    <scope>NUCLEOTIDE SEQUENCE [LARGE SCALE GENOMIC DNA]</scope>
    <source>
        <strain evidence="6 7">F13</strain>
    </source>
</reference>
<dbReference type="InterPro" id="IPR027417">
    <property type="entry name" value="P-loop_NTPase"/>
</dbReference>
<evidence type="ECO:0000256" key="2">
    <source>
        <dbReference type="SAM" id="MobiDB-lite"/>
    </source>
</evidence>
<dbReference type="Pfam" id="PF23990">
    <property type="entry name" value="PilB3_N"/>
    <property type="match status" value="1"/>
</dbReference>
<dbReference type="InterPro" id="IPR050921">
    <property type="entry name" value="T4SS_GSP_E_ATPase"/>
</dbReference>
<dbReference type="InterPro" id="IPR001482">
    <property type="entry name" value="T2SS/T4SS_dom"/>
</dbReference>
<dbReference type="AlphaFoldDB" id="A0AAW4PSK7"/>
<evidence type="ECO:0000259" key="4">
    <source>
        <dbReference type="Pfam" id="PF23989"/>
    </source>
</evidence>
<evidence type="ECO:0000256" key="1">
    <source>
        <dbReference type="ARBA" id="ARBA00006611"/>
    </source>
</evidence>
<dbReference type="GO" id="GO:0016887">
    <property type="term" value="F:ATP hydrolysis activity"/>
    <property type="evidence" value="ECO:0007669"/>
    <property type="project" value="InterPro"/>
</dbReference>
<sequence length="629" mass="71169">MDEKPSSELSAEAGTEQSVAVSGVADGVSERRDPPENGDGDTLSDVLDIELSAVDDGQTETDIVLWEDPFVQDILADVDAYFATHRDETFADAPSSEFVATRFFDFSVFDDYDLLEYRWVNEPFALVAIVYDDDEMEHRYLVVEPEMNNFERYVRQDMVELLRNQLMYKEFDEDAERRDLFEREAKQMILDNAATVEEGSLHKLLYYLVRDFIDYGAIDPIMRDPAVEDVSCDGTAVPVFVYHREYRDLKTDVAFDRESLDSFTSRMAQRAGKQLTVSSPLVDASLPNGSRVQITLGGDISTRGANFTIRKFADIPFTPVDLVRWNTFSAEMMAYYWLAIQNNKSLVFAGGTGSGKTSSMNAISFFIPPASKIVSIEDTREIDLPHENWIQSVTRSPLTAEGRGEVSMYNLLSAALRQRPEYLLVGEIRTDENVALTFFQAMSTGHTAYTTFHADSVETVISRMQNPPLNVPVQMLQDLDIISIQQQTYLGDKRVRRNRSTAEIQSQEYDTNDIHIKRVFERDSTTDTHEKVSESSLMAEIAADRGWDDAELAAQLADRARLLQHLVDEGINGYVAVSSAIQLFDKNREEVVRRLDAGQLTEAYLRERGPTVEDLDSMGIDLRTLIEEE</sequence>
<evidence type="ECO:0000313" key="6">
    <source>
        <dbReference type="EMBL" id="MBX0323973.1"/>
    </source>
</evidence>
<keyword evidence="7" id="KW-1185">Reference proteome</keyword>
<dbReference type="PANTHER" id="PTHR30486:SF6">
    <property type="entry name" value="TYPE IV PILUS RETRACTATION ATPASE PILT"/>
    <property type="match status" value="1"/>
</dbReference>
<dbReference type="RefSeq" id="WP_220618933.1">
    <property type="nucleotide sequence ID" value="NZ_RKLR01000004.1"/>
</dbReference>
<feature type="domain" description="Bacterial type II secretion system protein E" evidence="3">
    <location>
        <begin position="267"/>
        <end position="486"/>
    </location>
</feature>
<dbReference type="PANTHER" id="PTHR30486">
    <property type="entry name" value="TWITCHING MOTILITY PROTEIN PILT"/>
    <property type="match status" value="1"/>
</dbReference>
<accession>A0AAW4PSK7</accession>
<protein>
    <submittedName>
        <fullName evidence="6">Type II/IV secretion system ATPase subunit</fullName>
    </submittedName>
</protein>
<feature type="region of interest" description="Disordered" evidence="2">
    <location>
        <begin position="1"/>
        <end position="43"/>
    </location>
</feature>
<dbReference type="CDD" id="cd01130">
    <property type="entry name" value="VirB11-like_ATPase"/>
    <property type="match status" value="1"/>
</dbReference>
<comment type="caution">
    <text evidence="6">The sequence shown here is derived from an EMBL/GenBank/DDBJ whole genome shotgun (WGS) entry which is preliminary data.</text>
</comment>
<evidence type="ECO:0000259" key="5">
    <source>
        <dbReference type="Pfam" id="PF23990"/>
    </source>
</evidence>
<dbReference type="Gene3D" id="3.30.450.380">
    <property type="match status" value="1"/>
</dbReference>
<dbReference type="InterPro" id="IPR056570">
    <property type="entry name" value="PilB3-like_N"/>
</dbReference>